<comment type="caution">
    <text evidence="2">The sequence shown here is derived from an EMBL/GenBank/DDBJ whole genome shotgun (WGS) entry which is preliminary data.</text>
</comment>
<feature type="compositionally biased region" description="Polar residues" evidence="1">
    <location>
        <begin position="372"/>
        <end position="390"/>
    </location>
</feature>
<organism evidence="2 3">
    <name type="scientific">Bugula neritina</name>
    <name type="common">Brown bryozoan</name>
    <name type="synonym">Sertularia neritina</name>
    <dbReference type="NCBI Taxonomy" id="10212"/>
    <lineage>
        <taxon>Eukaryota</taxon>
        <taxon>Metazoa</taxon>
        <taxon>Spiralia</taxon>
        <taxon>Lophotrochozoa</taxon>
        <taxon>Bryozoa</taxon>
        <taxon>Gymnolaemata</taxon>
        <taxon>Cheilostomatida</taxon>
        <taxon>Flustrina</taxon>
        <taxon>Buguloidea</taxon>
        <taxon>Bugulidae</taxon>
        <taxon>Bugula</taxon>
    </lineage>
</organism>
<feature type="compositionally biased region" description="Basic and acidic residues" evidence="1">
    <location>
        <begin position="160"/>
        <end position="171"/>
    </location>
</feature>
<feature type="compositionally biased region" description="Basic residues" evidence="1">
    <location>
        <begin position="53"/>
        <end position="62"/>
    </location>
</feature>
<feature type="region of interest" description="Disordered" evidence="1">
    <location>
        <begin position="53"/>
        <end position="111"/>
    </location>
</feature>
<feature type="region of interest" description="Disordered" evidence="1">
    <location>
        <begin position="324"/>
        <end position="343"/>
    </location>
</feature>
<feature type="compositionally biased region" description="Basic and acidic residues" evidence="1">
    <location>
        <begin position="601"/>
        <end position="611"/>
    </location>
</feature>
<feature type="compositionally biased region" description="Polar residues" evidence="1">
    <location>
        <begin position="326"/>
        <end position="336"/>
    </location>
</feature>
<protein>
    <submittedName>
        <fullName evidence="2">Uncharacterized protein</fullName>
    </submittedName>
</protein>
<feature type="compositionally biased region" description="Low complexity" evidence="1">
    <location>
        <begin position="127"/>
        <end position="145"/>
    </location>
</feature>
<evidence type="ECO:0000313" key="3">
    <source>
        <dbReference type="Proteomes" id="UP000593567"/>
    </source>
</evidence>
<sequence length="644" mass="69099">METRHSTDDWAVVYGGEAVCEQVDHGASESTQWVDSSCALSDGEGRDMSLFNRFRKSSKRSKSSTSISRPDVQTSPYSYSARRHRSTSSGNSLNSSHTGSSEDFPVLTPSPFGSLRDVDNCEAGDCTPSTSSYTAADTSSLSSVPSISCCGASTPQRLEHYNRHKKFESDRKTKKRIKDKPPKLTRSSATGSSATDRLESPNETSGLVLSSPNIADIESTTPTEAVQHILSTPVTSQPTCTYPECAAEQVDVLKQEDVVEQEDIVYTSADELHVHHSIPLISSITLSQQIISQHSLDPAQSADTSCAIFPAAFSSSSAETDPCVGSTFSEGTPSSSVEEDKITPVSVDKQKSAASDTFYFSCEEEFVTPETSFTSDQPSLTMPPISSASRPTSPATLPLPLLHSIIIQKYFKIAHLTFLLVHFHPLLRLLCPLLLPLYCCAPTTPAVPPTTPAVPYYPYYPPTSSVFHPLLPLLCPLLPLLCLLLAQVNFLPVQKTAVPSQPTPIKEDTILPESHTSLSARDNVIGEAVIPPQTDSGNQIVEEAVLPESRATLSSSAPECSSFAPREICLPRLLPSPRVQKKSDKMADVTKEGPANSTHLRVSDNNKKEISADVSSSVTPADASSSVTPADASSSVTPADPALV</sequence>
<feature type="compositionally biased region" description="Low complexity" evidence="1">
    <location>
        <begin position="612"/>
        <end position="636"/>
    </location>
</feature>
<feature type="region of interest" description="Disordered" evidence="1">
    <location>
        <begin position="372"/>
        <end position="391"/>
    </location>
</feature>
<name>A0A7J7JK29_BUGNE</name>
<accession>A0A7J7JK29</accession>
<keyword evidence="3" id="KW-1185">Reference proteome</keyword>
<feature type="compositionally biased region" description="Basic and acidic residues" evidence="1">
    <location>
        <begin position="581"/>
        <end position="591"/>
    </location>
</feature>
<feature type="compositionally biased region" description="Polar residues" evidence="1">
    <location>
        <begin position="185"/>
        <end position="212"/>
    </location>
</feature>
<feature type="region of interest" description="Disordered" evidence="1">
    <location>
        <begin position="577"/>
        <end position="644"/>
    </location>
</feature>
<feature type="region of interest" description="Disordered" evidence="1">
    <location>
        <begin position="126"/>
        <end position="145"/>
    </location>
</feature>
<feature type="compositionally biased region" description="Low complexity" evidence="1">
    <location>
        <begin position="87"/>
        <end position="101"/>
    </location>
</feature>
<dbReference type="EMBL" id="VXIV02002338">
    <property type="protein sequence ID" value="KAF6026153.1"/>
    <property type="molecule type" value="Genomic_DNA"/>
</dbReference>
<reference evidence="2" key="1">
    <citation type="submission" date="2020-06" db="EMBL/GenBank/DDBJ databases">
        <title>Draft genome of Bugula neritina, a colonial animal packing powerful symbionts and potential medicines.</title>
        <authorList>
            <person name="Rayko M."/>
        </authorList>
    </citation>
    <scope>NUCLEOTIDE SEQUENCE [LARGE SCALE GENOMIC DNA]</scope>
    <source>
        <strain evidence="2">Kwan_BN1</strain>
    </source>
</reference>
<dbReference type="AlphaFoldDB" id="A0A7J7JK29"/>
<evidence type="ECO:0000313" key="2">
    <source>
        <dbReference type="EMBL" id="KAF6026153.1"/>
    </source>
</evidence>
<feature type="region of interest" description="Disordered" evidence="1">
    <location>
        <begin position="160"/>
        <end position="212"/>
    </location>
</feature>
<dbReference type="Proteomes" id="UP000593567">
    <property type="component" value="Unassembled WGS sequence"/>
</dbReference>
<gene>
    <name evidence="2" type="ORF">EB796_015542</name>
</gene>
<proteinExistence type="predicted"/>
<evidence type="ECO:0000256" key="1">
    <source>
        <dbReference type="SAM" id="MobiDB-lite"/>
    </source>
</evidence>